<evidence type="ECO:0000256" key="7">
    <source>
        <dbReference type="HAMAP-Rule" id="MF_00500"/>
    </source>
</evidence>
<organism evidence="8 9">
    <name type="scientific">Streptomyces cuspidosporus</name>
    <dbReference type="NCBI Taxonomy" id="66882"/>
    <lineage>
        <taxon>Bacteria</taxon>
        <taxon>Bacillati</taxon>
        <taxon>Actinomycetota</taxon>
        <taxon>Actinomycetes</taxon>
        <taxon>Kitasatosporales</taxon>
        <taxon>Streptomycetaceae</taxon>
        <taxon>Streptomyces</taxon>
    </lineage>
</organism>
<dbReference type="Proteomes" id="UP001500253">
    <property type="component" value="Unassembled WGS sequence"/>
</dbReference>
<comment type="similarity">
    <text evidence="1 7">Belongs to the bacterial ribosomal protein bS20 family.</text>
</comment>
<dbReference type="PANTHER" id="PTHR33398">
    <property type="entry name" value="30S RIBOSOMAL PROTEIN S20"/>
    <property type="match status" value="1"/>
</dbReference>
<dbReference type="Pfam" id="PF01649">
    <property type="entry name" value="Ribosomal_S20p"/>
    <property type="match status" value="1"/>
</dbReference>
<sequence>MRAGSVRLGSGTLVGVAGTQGPVSRRDSVLSVSPWSHDWRPPPGSVRFRAPIGVVWVAGKPAGNLADCVSCPSRARHRMRNETAKSNEPAKALYVANIKSQIKRNKTNEKARLRNKSVKSELKTAIRRTREAVAAGDAEKATAAARVAARKLDKAVSKGVIHKNNAANKKSALAHQIAGLQG</sequence>
<keyword evidence="4 7" id="KW-0689">Ribosomal protein</keyword>
<accession>A0ABP5SVT8</accession>
<dbReference type="SUPFAM" id="SSF46992">
    <property type="entry name" value="Ribosomal protein S20"/>
    <property type="match status" value="1"/>
</dbReference>
<dbReference type="Gene3D" id="1.20.58.110">
    <property type="entry name" value="Ribosomal protein S20"/>
    <property type="match status" value="1"/>
</dbReference>
<evidence type="ECO:0000313" key="9">
    <source>
        <dbReference type="Proteomes" id="UP001500253"/>
    </source>
</evidence>
<reference evidence="9" key="1">
    <citation type="journal article" date="2019" name="Int. J. Syst. Evol. Microbiol.">
        <title>The Global Catalogue of Microorganisms (GCM) 10K type strain sequencing project: providing services to taxonomists for standard genome sequencing and annotation.</title>
        <authorList>
            <consortium name="The Broad Institute Genomics Platform"/>
            <consortium name="The Broad Institute Genome Sequencing Center for Infectious Disease"/>
            <person name="Wu L."/>
            <person name="Ma J."/>
        </authorList>
    </citation>
    <scope>NUCLEOTIDE SEQUENCE [LARGE SCALE GENOMIC DNA]</scope>
    <source>
        <strain evidence="9">JCM 4316</strain>
    </source>
</reference>
<keyword evidence="9" id="KW-1185">Reference proteome</keyword>
<gene>
    <name evidence="7" type="primary">rpsT</name>
    <name evidence="8" type="ORF">GCM10010246_22470</name>
</gene>
<evidence type="ECO:0000256" key="1">
    <source>
        <dbReference type="ARBA" id="ARBA00007634"/>
    </source>
</evidence>
<evidence type="ECO:0000256" key="2">
    <source>
        <dbReference type="ARBA" id="ARBA00022730"/>
    </source>
</evidence>
<dbReference type="InterPro" id="IPR002583">
    <property type="entry name" value="Ribosomal_bS20"/>
</dbReference>
<keyword evidence="5 7" id="KW-0687">Ribonucleoprotein</keyword>
<name>A0ABP5SVT8_9ACTN</name>
<keyword evidence="3 7" id="KW-0694">RNA-binding</keyword>
<comment type="caution">
    <text evidence="8">The sequence shown here is derived from an EMBL/GenBank/DDBJ whole genome shotgun (WGS) entry which is preliminary data.</text>
</comment>
<evidence type="ECO:0000256" key="5">
    <source>
        <dbReference type="ARBA" id="ARBA00023274"/>
    </source>
</evidence>
<evidence type="ECO:0000256" key="3">
    <source>
        <dbReference type="ARBA" id="ARBA00022884"/>
    </source>
</evidence>
<evidence type="ECO:0000256" key="4">
    <source>
        <dbReference type="ARBA" id="ARBA00022980"/>
    </source>
</evidence>
<dbReference type="NCBIfam" id="TIGR00029">
    <property type="entry name" value="S20"/>
    <property type="match status" value="1"/>
</dbReference>
<proteinExistence type="inferred from homology"/>
<dbReference type="HAMAP" id="MF_00500">
    <property type="entry name" value="Ribosomal_bS20"/>
    <property type="match status" value="1"/>
</dbReference>
<evidence type="ECO:0000313" key="8">
    <source>
        <dbReference type="EMBL" id="GAA2337572.1"/>
    </source>
</evidence>
<comment type="function">
    <text evidence="7">Binds directly to 16S ribosomal RNA.</text>
</comment>
<keyword evidence="2 7" id="KW-0699">rRNA-binding</keyword>
<protein>
    <recommendedName>
        <fullName evidence="6 7">Small ribosomal subunit protein bS20</fullName>
    </recommendedName>
</protein>
<dbReference type="PANTHER" id="PTHR33398:SF1">
    <property type="entry name" value="SMALL RIBOSOMAL SUBUNIT PROTEIN BS20C"/>
    <property type="match status" value="1"/>
</dbReference>
<dbReference type="EMBL" id="BAAASD010000007">
    <property type="protein sequence ID" value="GAA2337572.1"/>
    <property type="molecule type" value="Genomic_DNA"/>
</dbReference>
<evidence type="ECO:0000256" key="6">
    <source>
        <dbReference type="ARBA" id="ARBA00035136"/>
    </source>
</evidence>
<dbReference type="InterPro" id="IPR036510">
    <property type="entry name" value="Ribosomal_bS20_sf"/>
</dbReference>